<organism evidence="9">
    <name type="scientific">Melampsora larici-populina (strain 98AG31 / pathotype 3-4-7)</name>
    <name type="common">Poplar leaf rust fungus</name>
    <dbReference type="NCBI Taxonomy" id="747676"/>
    <lineage>
        <taxon>Eukaryota</taxon>
        <taxon>Fungi</taxon>
        <taxon>Dikarya</taxon>
        <taxon>Basidiomycota</taxon>
        <taxon>Pucciniomycotina</taxon>
        <taxon>Pucciniomycetes</taxon>
        <taxon>Pucciniales</taxon>
        <taxon>Melampsoraceae</taxon>
        <taxon>Melampsora</taxon>
    </lineage>
</organism>
<dbReference type="VEuPathDB" id="FungiDB:MELLADRAFT_123422"/>
<name>F4R7L7_MELLP</name>
<dbReference type="InterPro" id="IPR036396">
    <property type="entry name" value="Cyt_P450_sf"/>
</dbReference>
<keyword evidence="4 6" id="KW-0408">Iron</keyword>
<dbReference type="AlphaFoldDB" id="F4R7L7"/>
<reference evidence="9" key="1">
    <citation type="journal article" date="2011" name="Proc. Natl. Acad. Sci. U.S.A.">
        <title>Obligate biotrophy features unraveled by the genomic analysis of rust fungi.</title>
        <authorList>
            <person name="Duplessis S."/>
            <person name="Cuomo C.A."/>
            <person name="Lin Y.-C."/>
            <person name="Aerts A."/>
            <person name="Tisserant E."/>
            <person name="Veneault-Fourrey C."/>
            <person name="Joly D.L."/>
            <person name="Hacquard S."/>
            <person name="Amselem J."/>
            <person name="Cantarel B.L."/>
            <person name="Chiu R."/>
            <person name="Coutinho P.M."/>
            <person name="Feau N."/>
            <person name="Field M."/>
            <person name="Frey P."/>
            <person name="Gelhaye E."/>
            <person name="Goldberg J."/>
            <person name="Grabherr M.G."/>
            <person name="Kodira C.D."/>
            <person name="Kohler A."/>
            <person name="Kuees U."/>
            <person name="Lindquist E.A."/>
            <person name="Lucas S.M."/>
            <person name="Mago R."/>
            <person name="Mauceli E."/>
            <person name="Morin E."/>
            <person name="Murat C."/>
            <person name="Pangilinan J.L."/>
            <person name="Park R."/>
            <person name="Pearson M."/>
            <person name="Quesneville H."/>
            <person name="Rouhier N."/>
            <person name="Sakthikumar S."/>
            <person name="Salamov A.A."/>
            <person name="Schmutz J."/>
            <person name="Selles B."/>
            <person name="Shapiro H."/>
            <person name="Tanguay P."/>
            <person name="Tuskan G.A."/>
            <person name="Henrissat B."/>
            <person name="Van de Peer Y."/>
            <person name="Rouze P."/>
            <person name="Ellis J.G."/>
            <person name="Dodds P.N."/>
            <person name="Schein J.E."/>
            <person name="Zhong S."/>
            <person name="Hamelin R.C."/>
            <person name="Grigoriev I.V."/>
            <person name="Szabo L.J."/>
            <person name="Martin F."/>
        </authorList>
    </citation>
    <scope>NUCLEOTIDE SEQUENCE [LARGE SCALE GENOMIC DNA]</scope>
    <source>
        <strain evidence="9">98AG31 / pathotype 3-4-7</strain>
    </source>
</reference>
<protein>
    <submittedName>
        <fullName evidence="8">Cytochrome P450 monooxygenase</fullName>
    </submittedName>
</protein>
<keyword evidence="7" id="KW-0812">Transmembrane</keyword>
<proteinExistence type="predicted"/>
<dbReference type="Proteomes" id="UP000001072">
    <property type="component" value="Unassembled WGS sequence"/>
</dbReference>
<dbReference type="PRINTS" id="PR00385">
    <property type="entry name" value="P450"/>
</dbReference>
<evidence type="ECO:0000313" key="9">
    <source>
        <dbReference type="Proteomes" id="UP000001072"/>
    </source>
</evidence>
<keyword evidence="5 8" id="KW-0503">Monooxygenase</keyword>
<gene>
    <name evidence="8" type="ORF">MELLADRAFT_123422</name>
</gene>
<dbReference type="InParanoid" id="F4R7L7"/>
<dbReference type="GO" id="GO:0020037">
    <property type="term" value="F:heme binding"/>
    <property type="evidence" value="ECO:0007669"/>
    <property type="project" value="InterPro"/>
</dbReference>
<dbReference type="CDD" id="cd00302">
    <property type="entry name" value="cytochrome_P450"/>
    <property type="match status" value="1"/>
</dbReference>
<dbReference type="Pfam" id="PF00067">
    <property type="entry name" value="p450"/>
    <property type="match status" value="1"/>
</dbReference>
<dbReference type="PANTHER" id="PTHR24303">
    <property type="entry name" value="HEME-BINDING MONOOXYGENASE FAMILY"/>
    <property type="match status" value="1"/>
</dbReference>
<accession>F4R7L7</accession>
<evidence type="ECO:0000256" key="2">
    <source>
        <dbReference type="ARBA" id="ARBA00022723"/>
    </source>
</evidence>
<comment type="cofactor">
    <cofactor evidence="1 6">
        <name>heme</name>
        <dbReference type="ChEBI" id="CHEBI:30413"/>
    </cofactor>
</comment>
<evidence type="ECO:0000256" key="1">
    <source>
        <dbReference type="ARBA" id="ARBA00001971"/>
    </source>
</evidence>
<dbReference type="OrthoDB" id="2789670at2759"/>
<evidence type="ECO:0000256" key="7">
    <source>
        <dbReference type="SAM" id="Phobius"/>
    </source>
</evidence>
<dbReference type="PANTHER" id="PTHR24303:SF31">
    <property type="entry name" value="CYTOCHROME P450 307A1-RELATED"/>
    <property type="match status" value="1"/>
</dbReference>
<dbReference type="PRINTS" id="PR00463">
    <property type="entry name" value="EP450I"/>
</dbReference>
<evidence type="ECO:0000256" key="5">
    <source>
        <dbReference type="ARBA" id="ARBA00023033"/>
    </source>
</evidence>
<feature type="binding site" description="axial binding residue" evidence="6">
    <location>
        <position position="479"/>
    </location>
    <ligand>
        <name>heme</name>
        <dbReference type="ChEBI" id="CHEBI:30413"/>
    </ligand>
    <ligandPart>
        <name>Fe</name>
        <dbReference type="ChEBI" id="CHEBI:18248"/>
    </ligandPart>
</feature>
<keyword evidence="7" id="KW-0472">Membrane</keyword>
<dbReference type="EMBL" id="GL883092">
    <property type="protein sequence ID" value="EGG11762.1"/>
    <property type="molecule type" value="Genomic_DNA"/>
</dbReference>
<dbReference type="GO" id="GO:0005506">
    <property type="term" value="F:iron ion binding"/>
    <property type="evidence" value="ECO:0007669"/>
    <property type="project" value="InterPro"/>
</dbReference>
<keyword evidence="6" id="KW-0349">Heme</keyword>
<dbReference type="GO" id="GO:0016705">
    <property type="term" value="F:oxidoreductase activity, acting on paired donors, with incorporation or reduction of molecular oxygen"/>
    <property type="evidence" value="ECO:0007669"/>
    <property type="project" value="InterPro"/>
</dbReference>
<evidence type="ECO:0000313" key="8">
    <source>
        <dbReference type="EMBL" id="EGG11762.1"/>
    </source>
</evidence>
<keyword evidence="7" id="KW-1133">Transmembrane helix</keyword>
<dbReference type="InterPro" id="IPR002401">
    <property type="entry name" value="Cyt_P450_E_grp-I"/>
</dbReference>
<dbReference type="HOGENOM" id="CLU_516851_0_0_1"/>
<keyword evidence="9" id="KW-1185">Reference proteome</keyword>
<sequence length="539" mass="61583">MMFVESVAVNSEPYELNILKVGLSLIIFFVPFFQYIQFAGSWKAKAQWLSPPRVPLFGSLPFFTCADLSQQFSNWKEKYGSTFLLKLGTSDEILVITGFEMAREVLLINGTSFSIEKPSMFNDELELKEYFSTSRSTALNTYQTRRQLIHQITKMMLQFKRRDYIDRASCNLITHIQEQLTISPKEPINIKASITRAVALVSVNLGFGLRWSTQDLLSKQEGRRIIRAIEIIFSKFQTSDIPTLVFQSLADLLPEGMMRQKEQATEVTEELLQSHRSIWRLARDTLEKGDKDTLEPSIVQVLLTDEKYKTLSEFEMYCLTVTTIASAFSSIVYTLHTALRCAAALPDWQQKLQVEIDRYLVAMAGKKETHFLQEYGKGGTTKKMPLLGAFLDEVLRLFPPIKFLTRTAIRDVPLSDGKTIREGQRTVIALQNLNRDPILFKNPDEFDPYRFLTGGKLNETKAMWPKYGHTTFGGGRQVCPGADMARYQVMYFLSRLIEKFEFKMHNSQSGLQYLKGPQSGGSAFPDFSSIIITGRRHND</sequence>
<dbReference type="RefSeq" id="XP_007405397.1">
    <property type="nucleotide sequence ID" value="XM_007405335.1"/>
</dbReference>
<keyword evidence="3" id="KW-0560">Oxidoreductase</keyword>
<dbReference type="KEGG" id="mlr:MELLADRAFT_123422"/>
<dbReference type="GO" id="GO:0004497">
    <property type="term" value="F:monooxygenase activity"/>
    <property type="evidence" value="ECO:0007669"/>
    <property type="project" value="UniProtKB-KW"/>
</dbReference>
<dbReference type="eggNOG" id="KOG0156">
    <property type="taxonomic scope" value="Eukaryota"/>
</dbReference>
<evidence type="ECO:0000256" key="6">
    <source>
        <dbReference type="PIRSR" id="PIRSR602401-1"/>
    </source>
</evidence>
<dbReference type="SUPFAM" id="SSF48264">
    <property type="entry name" value="Cytochrome P450"/>
    <property type="match status" value="1"/>
</dbReference>
<feature type="transmembrane region" description="Helical" evidence="7">
    <location>
        <begin position="18"/>
        <end position="36"/>
    </location>
</feature>
<dbReference type="STRING" id="747676.F4R7L7"/>
<evidence type="ECO:0000256" key="4">
    <source>
        <dbReference type="ARBA" id="ARBA00023004"/>
    </source>
</evidence>
<dbReference type="Gene3D" id="1.10.630.10">
    <property type="entry name" value="Cytochrome P450"/>
    <property type="match status" value="1"/>
</dbReference>
<dbReference type="InterPro" id="IPR001128">
    <property type="entry name" value="Cyt_P450"/>
</dbReference>
<dbReference type="GeneID" id="18926350"/>
<keyword evidence="2 6" id="KW-0479">Metal-binding</keyword>
<evidence type="ECO:0000256" key="3">
    <source>
        <dbReference type="ARBA" id="ARBA00023002"/>
    </source>
</evidence>